<dbReference type="Gene3D" id="3.20.20.60">
    <property type="entry name" value="Phosphoenolpyruvate-binding domains"/>
    <property type="match status" value="1"/>
</dbReference>
<protein>
    <recommendedName>
        <fullName evidence="4">HpcH/HpaI aldolase/citrate lyase domain-containing protein</fullName>
    </recommendedName>
</protein>
<dbReference type="RefSeq" id="WP_200067228.1">
    <property type="nucleotide sequence ID" value="NZ_JAEHFW010000003.1"/>
</dbReference>
<reference evidence="5" key="1">
    <citation type="submission" date="2020-12" db="EMBL/GenBank/DDBJ databases">
        <title>Bacterial novel species Mucilaginibacter sp. SD-g isolated from soil.</title>
        <authorList>
            <person name="Jung H.-Y."/>
        </authorList>
    </citation>
    <scope>NUCLEOTIDE SEQUENCE</scope>
    <source>
        <strain evidence="5">SD-g</strain>
    </source>
</reference>
<name>A0A934PWH0_9SPHI</name>
<keyword evidence="6" id="KW-1185">Reference proteome</keyword>
<evidence type="ECO:0000256" key="1">
    <source>
        <dbReference type="ARBA" id="ARBA00005568"/>
    </source>
</evidence>
<organism evidence="5 6">
    <name type="scientific">Mucilaginibacter segetis</name>
    <dbReference type="NCBI Taxonomy" id="2793071"/>
    <lineage>
        <taxon>Bacteria</taxon>
        <taxon>Pseudomonadati</taxon>
        <taxon>Bacteroidota</taxon>
        <taxon>Sphingobacteriia</taxon>
        <taxon>Sphingobacteriales</taxon>
        <taxon>Sphingobacteriaceae</taxon>
        <taxon>Mucilaginibacter</taxon>
    </lineage>
</organism>
<comment type="similarity">
    <text evidence="1">Belongs to the HpcH/HpaI aldolase family.</text>
</comment>
<dbReference type="GO" id="GO:0016832">
    <property type="term" value="F:aldehyde-lyase activity"/>
    <property type="evidence" value="ECO:0007669"/>
    <property type="project" value="TreeGrafter"/>
</dbReference>
<evidence type="ECO:0000256" key="3">
    <source>
        <dbReference type="ARBA" id="ARBA00023239"/>
    </source>
</evidence>
<keyword evidence="3" id="KW-0456">Lyase</keyword>
<dbReference type="EMBL" id="JAEHFW010000003">
    <property type="protein sequence ID" value="MBK0380685.1"/>
    <property type="molecule type" value="Genomic_DNA"/>
</dbReference>
<dbReference type="InterPro" id="IPR005000">
    <property type="entry name" value="Aldolase/citrate-lyase_domain"/>
</dbReference>
<comment type="caution">
    <text evidence="5">The sequence shown here is derived from an EMBL/GenBank/DDBJ whole genome shotgun (WGS) entry which is preliminary data.</text>
</comment>
<evidence type="ECO:0000313" key="6">
    <source>
        <dbReference type="Proteomes" id="UP000613193"/>
    </source>
</evidence>
<evidence type="ECO:0000313" key="5">
    <source>
        <dbReference type="EMBL" id="MBK0380685.1"/>
    </source>
</evidence>
<proteinExistence type="inferred from homology"/>
<sequence>MATLLQQQGGILNRFFYINKKNMKDTTLKQKLKNKENTIGSWITIPHQAIIDILAEAGFDWLTIDLEHTSIDYNELQILIGFIQSHNMAALVRVSKNEEVVIKRALDAGADGIIVPMICSAEEAKMAVEFAKYPPVGKRGVGLNRAQRYGYNFEGYKEWVDKHLVVIAQIEHIDGVKNIDAIISTPGIDGIIIGPYDLSGSLGIPGQYNEPVVQQALKKVEQICNDRKFSMGYHVIDPKIELVKEKNAAGYNFIAFSTDFFFMGRKASEEMSKI</sequence>
<dbReference type="InterPro" id="IPR050251">
    <property type="entry name" value="HpcH-HpaI_aldolase"/>
</dbReference>
<dbReference type="Pfam" id="PF03328">
    <property type="entry name" value="HpcH_HpaI"/>
    <property type="match status" value="1"/>
</dbReference>
<evidence type="ECO:0000259" key="4">
    <source>
        <dbReference type="Pfam" id="PF03328"/>
    </source>
</evidence>
<dbReference type="SUPFAM" id="SSF51621">
    <property type="entry name" value="Phosphoenolpyruvate/pyruvate domain"/>
    <property type="match status" value="1"/>
</dbReference>
<dbReference type="AlphaFoldDB" id="A0A934PWH0"/>
<dbReference type="InterPro" id="IPR040442">
    <property type="entry name" value="Pyrv_kinase-like_dom_sf"/>
</dbReference>
<dbReference type="PANTHER" id="PTHR30502:SF0">
    <property type="entry name" value="PHOSPHOENOLPYRUVATE CARBOXYLASE FAMILY PROTEIN"/>
    <property type="match status" value="1"/>
</dbReference>
<evidence type="ECO:0000256" key="2">
    <source>
        <dbReference type="ARBA" id="ARBA00022723"/>
    </source>
</evidence>
<dbReference type="GO" id="GO:0005737">
    <property type="term" value="C:cytoplasm"/>
    <property type="evidence" value="ECO:0007669"/>
    <property type="project" value="TreeGrafter"/>
</dbReference>
<gene>
    <name evidence="5" type="ORF">I5M19_15280</name>
</gene>
<keyword evidence="2" id="KW-0479">Metal-binding</keyword>
<dbReference type="PANTHER" id="PTHR30502">
    <property type="entry name" value="2-KETO-3-DEOXY-L-RHAMNONATE ALDOLASE"/>
    <property type="match status" value="1"/>
</dbReference>
<dbReference type="GO" id="GO:0046872">
    <property type="term" value="F:metal ion binding"/>
    <property type="evidence" value="ECO:0007669"/>
    <property type="project" value="UniProtKB-KW"/>
</dbReference>
<feature type="domain" description="HpcH/HpaI aldolase/citrate lyase" evidence="4">
    <location>
        <begin position="40"/>
        <end position="258"/>
    </location>
</feature>
<accession>A0A934PWH0</accession>
<dbReference type="Proteomes" id="UP000613193">
    <property type="component" value="Unassembled WGS sequence"/>
</dbReference>
<dbReference type="InterPro" id="IPR015813">
    <property type="entry name" value="Pyrv/PenolPyrv_kinase-like_dom"/>
</dbReference>